<keyword evidence="13 17" id="KW-0472">Membrane</keyword>
<keyword evidence="14" id="KW-0829">Tyrosine-protein kinase</keyword>
<organism evidence="21 22">
    <name type="scientific">Donghicola eburneus</name>
    <dbReference type="NCBI Taxonomy" id="393278"/>
    <lineage>
        <taxon>Bacteria</taxon>
        <taxon>Pseudomonadati</taxon>
        <taxon>Pseudomonadota</taxon>
        <taxon>Alphaproteobacteria</taxon>
        <taxon>Rhodobacterales</taxon>
        <taxon>Roseobacteraceae</taxon>
        <taxon>Donghicola</taxon>
    </lineage>
</organism>
<dbReference type="GO" id="GO:0005886">
    <property type="term" value="C:plasma membrane"/>
    <property type="evidence" value="ECO:0007669"/>
    <property type="project" value="UniProtKB-SubCell"/>
</dbReference>
<reference evidence="22" key="1">
    <citation type="submission" date="2016-09" db="EMBL/GenBank/DDBJ databases">
        <authorList>
            <person name="Wibberg D."/>
        </authorList>
    </citation>
    <scope>NUCLEOTIDE SEQUENCE [LARGE SCALE GENOMIC DNA]</scope>
</reference>
<gene>
    <name evidence="21" type="ORF">KARMA_1952</name>
</gene>
<accession>A0A1M4N110</accession>
<evidence type="ECO:0000256" key="11">
    <source>
        <dbReference type="ARBA" id="ARBA00022840"/>
    </source>
</evidence>
<dbReference type="AlphaFoldDB" id="A0A1M4N110"/>
<dbReference type="InterPro" id="IPR027417">
    <property type="entry name" value="P-loop_NTPase"/>
</dbReference>
<evidence type="ECO:0000256" key="17">
    <source>
        <dbReference type="SAM" id="Phobius"/>
    </source>
</evidence>
<evidence type="ECO:0000256" key="7">
    <source>
        <dbReference type="ARBA" id="ARBA00022679"/>
    </source>
</evidence>
<dbReference type="Proteomes" id="UP000184085">
    <property type="component" value="Unassembled WGS sequence"/>
</dbReference>
<dbReference type="Pfam" id="PF13807">
    <property type="entry name" value="GNVR"/>
    <property type="match status" value="1"/>
</dbReference>
<evidence type="ECO:0000256" key="2">
    <source>
        <dbReference type="ARBA" id="ARBA00007316"/>
    </source>
</evidence>
<name>A0A1M4N110_9RHOB</name>
<protein>
    <recommendedName>
        <fullName evidence="4">non-specific protein-tyrosine kinase</fullName>
        <ecNumber evidence="4">2.7.10.2</ecNumber>
    </recommendedName>
</protein>
<evidence type="ECO:0000256" key="6">
    <source>
        <dbReference type="ARBA" id="ARBA00022519"/>
    </source>
</evidence>
<sequence>MRFDMTERDRFMPEVDLGDVLRNMQQKLFRRWHLIAVFVFVAAALAVIYVARATPQYTANASILIDPRTGLNPGQNEGLAPGLLTSDGLTVDSELRILGSREVTARVVSALGLEEVEADSEESSGFGLMDLVRGLMAGLRGSEADADPEGLSDELVRQRKLEVLRTEFVRGLEIRRSGDSYIIDISYTSPDLEFAPLAVNTLITEYLELSREQNIAGVERNQQWLAGRIEELGKDVEEAENAVSVFRQENNLLSPEGSLLPIEVALNAAIDEQVRLSTQALALDVQIEQLGEQIAAGQLDAVQVQPEDRTKALEEFEAIYVELLQQERIVLLNRDEESAAAINLRNRIEQQETLILEEYGQVKERLEARSASLHRQIAATETLIEGLSADYGDDSQKTVELRGLEREANAKRELYERLLEQYNSASQLVSFDATSARVIAWAVPPDSKSAPRSKQIVAIAIFSGLVLAVGLIVVLEAWDNSYRNKQDISQELGLDFLGISPRFGSDRSFRRNALSTKWKALRSRGGALSQMDRSAMWFDFAASHPTSIFAQTMRAIHFNLTMLRRKASQTRQGMVVGVTSSVKNEGKTSTALNLATYLASQGERTVFVDLDVMSSEATHLLNPAVPETNSLSMLLQNAEQTAARLEPVPDTPSLTLIGNFDQISSLGPQHSDALAEALAHLQTKYDYVVADLPPFHGVAETTFLSGLCSSLVFVVKWGGTQRPEVKSALRKAGDAKSKIMGIVFTQVRLKAYDATSRHESYYL</sequence>
<keyword evidence="8 17" id="KW-0812">Transmembrane</keyword>
<comment type="similarity">
    <text evidence="2">Belongs to the CpsD/CapB family.</text>
</comment>
<evidence type="ECO:0000256" key="1">
    <source>
        <dbReference type="ARBA" id="ARBA00004429"/>
    </source>
</evidence>
<dbReference type="Pfam" id="PF02706">
    <property type="entry name" value="Wzz"/>
    <property type="match status" value="1"/>
</dbReference>
<feature type="transmembrane region" description="Helical" evidence="17">
    <location>
        <begin position="456"/>
        <end position="478"/>
    </location>
</feature>
<evidence type="ECO:0000259" key="20">
    <source>
        <dbReference type="Pfam" id="PF13807"/>
    </source>
</evidence>
<keyword evidence="6" id="KW-0997">Cell inner membrane</keyword>
<evidence type="ECO:0000313" key="21">
    <source>
        <dbReference type="EMBL" id="SCM67747.1"/>
    </source>
</evidence>
<dbReference type="SUPFAM" id="SSF52540">
    <property type="entry name" value="P-loop containing nucleoside triphosphate hydrolases"/>
    <property type="match status" value="1"/>
</dbReference>
<keyword evidence="12 17" id="KW-1133">Transmembrane helix</keyword>
<dbReference type="InterPro" id="IPR025669">
    <property type="entry name" value="AAA_dom"/>
</dbReference>
<evidence type="ECO:0000256" key="8">
    <source>
        <dbReference type="ARBA" id="ARBA00022692"/>
    </source>
</evidence>
<dbReference type="EC" id="2.7.10.2" evidence="4"/>
<evidence type="ECO:0000256" key="5">
    <source>
        <dbReference type="ARBA" id="ARBA00022475"/>
    </source>
</evidence>
<dbReference type="CDD" id="cd05387">
    <property type="entry name" value="BY-kinase"/>
    <property type="match status" value="1"/>
</dbReference>
<comment type="similarity">
    <text evidence="3">Belongs to the etk/wzc family.</text>
</comment>
<dbReference type="PANTHER" id="PTHR32309:SF13">
    <property type="entry name" value="FERRIC ENTEROBACTIN TRANSPORT PROTEIN FEPE"/>
    <property type="match status" value="1"/>
</dbReference>
<evidence type="ECO:0000256" key="13">
    <source>
        <dbReference type="ARBA" id="ARBA00023136"/>
    </source>
</evidence>
<dbReference type="InterPro" id="IPR050445">
    <property type="entry name" value="Bact_polysacc_biosynth/exp"/>
</dbReference>
<keyword evidence="7" id="KW-0808">Transferase</keyword>
<dbReference type="InterPro" id="IPR003856">
    <property type="entry name" value="LPS_length_determ_N"/>
</dbReference>
<dbReference type="Gene3D" id="3.40.50.300">
    <property type="entry name" value="P-loop containing nucleotide triphosphate hydrolases"/>
    <property type="match status" value="1"/>
</dbReference>
<dbReference type="GO" id="GO:0004713">
    <property type="term" value="F:protein tyrosine kinase activity"/>
    <property type="evidence" value="ECO:0007669"/>
    <property type="project" value="TreeGrafter"/>
</dbReference>
<feature type="coiled-coil region" evidence="16">
    <location>
        <begin position="356"/>
        <end position="425"/>
    </location>
</feature>
<evidence type="ECO:0000259" key="18">
    <source>
        <dbReference type="Pfam" id="PF02706"/>
    </source>
</evidence>
<feature type="domain" description="Tyrosine-protein kinase G-rich" evidence="20">
    <location>
        <begin position="403"/>
        <end position="474"/>
    </location>
</feature>
<keyword evidence="22" id="KW-1185">Reference proteome</keyword>
<dbReference type="InterPro" id="IPR032807">
    <property type="entry name" value="GNVR"/>
</dbReference>
<comment type="catalytic activity">
    <reaction evidence="15">
        <text>L-tyrosyl-[protein] + ATP = O-phospho-L-tyrosyl-[protein] + ADP + H(+)</text>
        <dbReference type="Rhea" id="RHEA:10596"/>
        <dbReference type="Rhea" id="RHEA-COMP:10136"/>
        <dbReference type="Rhea" id="RHEA-COMP:20101"/>
        <dbReference type="ChEBI" id="CHEBI:15378"/>
        <dbReference type="ChEBI" id="CHEBI:30616"/>
        <dbReference type="ChEBI" id="CHEBI:46858"/>
        <dbReference type="ChEBI" id="CHEBI:61978"/>
        <dbReference type="ChEBI" id="CHEBI:456216"/>
        <dbReference type="EC" id="2.7.10.2"/>
    </reaction>
</comment>
<evidence type="ECO:0000256" key="3">
    <source>
        <dbReference type="ARBA" id="ARBA00008883"/>
    </source>
</evidence>
<dbReference type="Pfam" id="PF13614">
    <property type="entry name" value="AAA_31"/>
    <property type="match status" value="1"/>
</dbReference>
<feature type="domain" description="AAA" evidence="19">
    <location>
        <begin position="586"/>
        <end position="704"/>
    </location>
</feature>
<feature type="domain" description="Polysaccharide chain length determinant N-terminal" evidence="18">
    <location>
        <begin position="21"/>
        <end position="110"/>
    </location>
</feature>
<evidence type="ECO:0000256" key="14">
    <source>
        <dbReference type="ARBA" id="ARBA00023137"/>
    </source>
</evidence>
<dbReference type="EMBL" id="FMJB01000048">
    <property type="protein sequence ID" value="SCM67747.1"/>
    <property type="molecule type" value="Genomic_DNA"/>
</dbReference>
<keyword evidence="9" id="KW-0547">Nucleotide-binding</keyword>
<dbReference type="InterPro" id="IPR005702">
    <property type="entry name" value="Wzc-like_C"/>
</dbReference>
<evidence type="ECO:0000259" key="19">
    <source>
        <dbReference type="Pfam" id="PF13614"/>
    </source>
</evidence>
<evidence type="ECO:0000256" key="4">
    <source>
        <dbReference type="ARBA" id="ARBA00011903"/>
    </source>
</evidence>
<keyword evidence="5" id="KW-1003">Cell membrane</keyword>
<dbReference type="PANTHER" id="PTHR32309">
    <property type="entry name" value="TYROSINE-PROTEIN KINASE"/>
    <property type="match status" value="1"/>
</dbReference>
<keyword evidence="10" id="KW-0418">Kinase</keyword>
<comment type="subcellular location">
    <subcellularLocation>
        <location evidence="1">Cell inner membrane</location>
        <topology evidence="1">Multi-pass membrane protein</topology>
    </subcellularLocation>
</comment>
<feature type="transmembrane region" description="Helical" evidence="17">
    <location>
        <begin position="32"/>
        <end position="51"/>
    </location>
</feature>
<evidence type="ECO:0000256" key="16">
    <source>
        <dbReference type="SAM" id="Coils"/>
    </source>
</evidence>
<keyword evidence="16" id="KW-0175">Coiled coil</keyword>
<evidence type="ECO:0000256" key="10">
    <source>
        <dbReference type="ARBA" id="ARBA00022777"/>
    </source>
</evidence>
<evidence type="ECO:0000256" key="12">
    <source>
        <dbReference type="ARBA" id="ARBA00022989"/>
    </source>
</evidence>
<evidence type="ECO:0000256" key="9">
    <source>
        <dbReference type="ARBA" id="ARBA00022741"/>
    </source>
</evidence>
<evidence type="ECO:0000256" key="15">
    <source>
        <dbReference type="ARBA" id="ARBA00051245"/>
    </source>
</evidence>
<keyword evidence="11" id="KW-0067">ATP-binding</keyword>
<evidence type="ECO:0000313" key="22">
    <source>
        <dbReference type="Proteomes" id="UP000184085"/>
    </source>
</evidence>
<proteinExistence type="inferred from homology"/>